<dbReference type="AlphaFoldDB" id="A0A8X6F0U6"/>
<protein>
    <submittedName>
        <fullName evidence="2">Uncharacterized protein</fullName>
    </submittedName>
</protein>
<feature type="region of interest" description="Disordered" evidence="1">
    <location>
        <begin position="46"/>
        <end position="73"/>
    </location>
</feature>
<reference evidence="2" key="1">
    <citation type="submission" date="2020-07" db="EMBL/GenBank/DDBJ databases">
        <title>Multicomponent nature underlies the extraordinary mechanical properties of spider dragline silk.</title>
        <authorList>
            <person name="Kono N."/>
            <person name="Nakamura H."/>
            <person name="Mori M."/>
            <person name="Yoshida Y."/>
            <person name="Ohtoshi R."/>
            <person name="Malay A.D."/>
            <person name="Moran D.A.P."/>
            <person name="Tomita M."/>
            <person name="Numata K."/>
            <person name="Arakawa K."/>
        </authorList>
    </citation>
    <scope>NUCLEOTIDE SEQUENCE</scope>
</reference>
<accession>A0A8X6F0U6</accession>
<dbReference type="EMBL" id="BMAO01010387">
    <property type="protein sequence ID" value="GFQ66832.1"/>
    <property type="molecule type" value="Genomic_DNA"/>
</dbReference>
<proteinExistence type="predicted"/>
<gene>
    <name evidence="2" type="ORF">TNCT_210011</name>
</gene>
<evidence type="ECO:0000313" key="2">
    <source>
        <dbReference type="EMBL" id="GFQ66832.1"/>
    </source>
</evidence>
<evidence type="ECO:0000313" key="3">
    <source>
        <dbReference type="Proteomes" id="UP000887116"/>
    </source>
</evidence>
<dbReference type="Proteomes" id="UP000887116">
    <property type="component" value="Unassembled WGS sequence"/>
</dbReference>
<organism evidence="2 3">
    <name type="scientific">Trichonephila clavata</name>
    <name type="common">Joro spider</name>
    <name type="synonym">Nephila clavata</name>
    <dbReference type="NCBI Taxonomy" id="2740835"/>
    <lineage>
        <taxon>Eukaryota</taxon>
        <taxon>Metazoa</taxon>
        <taxon>Ecdysozoa</taxon>
        <taxon>Arthropoda</taxon>
        <taxon>Chelicerata</taxon>
        <taxon>Arachnida</taxon>
        <taxon>Araneae</taxon>
        <taxon>Araneomorphae</taxon>
        <taxon>Entelegynae</taxon>
        <taxon>Araneoidea</taxon>
        <taxon>Nephilidae</taxon>
        <taxon>Trichonephila</taxon>
    </lineage>
</organism>
<evidence type="ECO:0000256" key="1">
    <source>
        <dbReference type="SAM" id="MobiDB-lite"/>
    </source>
</evidence>
<comment type="caution">
    <text evidence="2">The sequence shown here is derived from an EMBL/GenBank/DDBJ whole genome shotgun (WGS) entry which is preliminary data.</text>
</comment>
<name>A0A8X6F0U6_TRICU</name>
<sequence>MRRPKTEKEGKRRRHFEISQQSNAECVNRCIFRLLPQPGFKNKLLKKRRKGNKQAVEDASSNIAKRGEKTGVSSILSRHDLHTATKAQWFASFEETHTNIATTIKPPLAHKHITTPEQ</sequence>
<keyword evidence="3" id="KW-1185">Reference proteome</keyword>